<evidence type="ECO:0000313" key="2">
    <source>
        <dbReference type="EMBL" id="QHW00166.1"/>
    </source>
</evidence>
<gene>
    <name evidence="2" type="ORF">GJR95_36390</name>
</gene>
<evidence type="ECO:0000259" key="1">
    <source>
        <dbReference type="Pfam" id="PF13462"/>
    </source>
</evidence>
<dbReference type="EMBL" id="CP045997">
    <property type="protein sequence ID" value="QHW00166.1"/>
    <property type="molecule type" value="Genomic_DNA"/>
</dbReference>
<dbReference type="Pfam" id="PF13462">
    <property type="entry name" value="Thioredoxin_4"/>
    <property type="match status" value="1"/>
</dbReference>
<evidence type="ECO:0000313" key="3">
    <source>
        <dbReference type="Proteomes" id="UP000464577"/>
    </source>
</evidence>
<accession>A0A6P1W563</accession>
<keyword evidence="3" id="KW-1185">Reference proteome</keyword>
<organism evidence="2 3">
    <name type="scientific">Spirosoma endbachense</name>
    <dbReference type="NCBI Taxonomy" id="2666025"/>
    <lineage>
        <taxon>Bacteria</taxon>
        <taxon>Pseudomonadati</taxon>
        <taxon>Bacteroidota</taxon>
        <taxon>Cytophagia</taxon>
        <taxon>Cytophagales</taxon>
        <taxon>Cytophagaceae</taxon>
        <taxon>Spirosoma</taxon>
    </lineage>
</organism>
<dbReference type="RefSeq" id="WP_162390556.1">
    <property type="nucleotide sequence ID" value="NZ_CP045997.1"/>
</dbReference>
<protein>
    <submittedName>
        <fullName evidence="2">Thioredoxin domain-containing protein</fullName>
    </submittedName>
</protein>
<feature type="domain" description="Thioredoxin-like fold" evidence="1">
    <location>
        <begin position="16"/>
        <end position="160"/>
    </location>
</feature>
<reference evidence="2 3" key="1">
    <citation type="submission" date="2019-11" db="EMBL/GenBank/DDBJ databases">
        <title>Spirosoma endbachense sp. nov., isolated from a natural salt meadow.</title>
        <authorList>
            <person name="Rojas J."/>
            <person name="Ambika Manirajan B."/>
            <person name="Ratering S."/>
            <person name="Suarez C."/>
            <person name="Geissler-Plaum R."/>
            <person name="Schnell S."/>
        </authorList>
    </citation>
    <scope>NUCLEOTIDE SEQUENCE [LARGE SCALE GENOMIC DNA]</scope>
    <source>
        <strain evidence="2 3">I-24</strain>
    </source>
</reference>
<dbReference type="InterPro" id="IPR036249">
    <property type="entry name" value="Thioredoxin-like_sf"/>
</dbReference>
<proteinExistence type="predicted"/>
<dbReference type="KEGG" id="senf:GJR95_36390"/>
<dbReference type="AlphaFoldDB" id="A0A6P1W563"/>
<name>A0A6P1W563_9BACT</name>
<dbReference type="Gene3D" id="3.40.30.10">
    <property type="entry name" value="Glutaredoxin"/>
    <property type="match status" value="1"/>
</dbReference>
<dbReference type="Proteomes" id="UP000464577">
    <property type="component" value="Chromosome"/>
</dbReference>
<dbReference type="CDD" id="cd02972">
    <property type="entry name" value="DsbA_family"/>
    <property type="match status" value="1"/>
</dbReference>
<dbReference type="InterPro" id="IPR012336">
    <property type="entry name" value="Thioredoxin-like_fold"/>
</dbReference>
<dbReference type="SUPFAM" id="SSF52833">
    <property type="entry name" value="Thioredoxin-like"/>
    <property type="match status" value="1"/>
</dbReference>
<sequence>MKIALTRADSAPRPLDLIEYGDPTHPHSRLARQVLDAVADEVNGDVCLRYRHFPNLESAQSVLAACALEAAASQHQFWPMYYALGRSMSINLATLARQARQLDLLESQFLQELLSEQTRRTVLTDWHAGYELGVVAAPTLVIGGQRFHGKVTLARLVPFIRMQLSRKGHRLIC</sequence>